<comment type="pathway">
    <text evidence="1">Lipid metabolism.</text>
</comment>
<dbReference type="Pfam" id="PF01553">
    <property type="entry name" value="Acyltransferase"/>
    <property type="match status" value="1"/>
</dbReference>
<dbReference type="CDD" id="cd07989">
    <property type="entry name" value="LPLAT_AGPAT-like"/>
    <property type="match status" value="1"/>
</dbReference>
<keyword evidence="2 5" id="KW-0808">Transferase</keyword>
<keyword evidence="3 5" id="KW-0012">Acyltransferase</keyword>
<evidence type="ECO:0000313" key="6">
    <source>
        <dbReference type="Proteomes" id="UP000306317"/>
    </source>
</evidence>
<dbReference type="OrthoDB" id="9808424at2"/>
<dbReference type="PANTHER" id="PTHR10434:SF11">
    <property type="entry name" value="1-ACYL-SN-GLYCEROL-3-PHOSPHATE ACYLTRANSFERASE"/>
    <property type="match status" value="1"/>
</dbReference>
<protein>
    <submittedName>
        <fullName evidence="5">1-acyl-sn-glycerol-3-phosphate acyltransferase</fullName>
    </submittedName>
</protein>
<reference evidence="5 6" key="1">
    <citation type="submission" date="2017-02" db="EMBL/GenBank/DDBJ databases">
        <title>Whole genome sequencing of Rhodanobacter lindaniclasticus DSM 17932.</title>
        <authorList>
            <person name="Kumar S."/>
            <person name="Patil P."/>
            <person name="Patil P.B."/>
        </authorList>
    </citation>
    <scope>NUCLEOTIDE SEQUENCE [LARGE SCALE GENOMIC DNA]</scope>
    <source>
        <strain evidence="5 6">DSM 17932</strain>
    </source>
</reference>
<organism evidence="5 6">
    <name type="scientific">Rhodanobacter lindaniclasticus</name>
    <dbReference type="NCBI Taxonomy" id="75310"/>
    <lineage>
        <taxon>Bacteria</taxon>
        <taxon>Pseudomonadati</taxon>
        <taxon>Pseudomonadota</taxon>
        <taxon>Gammaproteobacteria</taxon>
        <taxon>Lysobacterales</taxon>
        <taxon>Rhodanobacteraceae</taxon>
        <taxon>Rhodanobacter</taxon>
    </lineage>
</organism>
<accession>A0A4S3KG68</accession>
<dbReference type="Proteomes" id="UP000306317">
    <property type="component" value="Unassembled WGS sequence"/>
</dbReference>
<proteinExistence type="predicted"/>
<feature type="domain" description="Phospholipid/glycerol acyltransferase" evidence="4">
    <location>
        <begin position="31"/>
        <end position="152"/>
    </location>
</feature>
<name>A0A4S3KG68_9GAMM</name>
<evidence type="ECO:0000313" key="5">
    <source>
        <dbReference type="EMBL" id="THD07593.1"/>
    </source>
</evidence>
<dbReference type="InterPro" id="IPR002123">
    <property type="entry name" value="Plipid/glycerol_acylTrfase"/>
</dbReference>
<dbReference type="AlphaFoldDB" id="A0A4S3KG68"/>
<evidence type="ECO:0000259" key="4">
    <source>
        <dbReference type="SMART" id="SM00563"/>
    </source>
</evidence>
<dbReference type="SUPFAM" id="SSF69593">
    <property type="entry name" value="Glycerol-3-phosphate (1)-acyltransferase"/>
    <property type="match status" value="1"/>
</dbReference>
<evidence type="ECO:0000256" key="2">
    <source>
        <dbReference type="ARBA" id="ARBA00022679"/>
    </source>
</evidence>
<dbReference type="GO" id="GO:0006654">
    <property type="term" value="P:phosphatidic acid biosynthetic process"/>
    <property type="evidence" value="ECO:0007669"/>
    <property type="project" value="TreeGrafter"/>
</dbReference>
<dbReference type="EMBL" id="MWIO01000025">
    <property type="protein sequence ID" value="THD07593.1"/>
    <property type="molecule type" value="Genomic_DNA"/>
</dbReference>
<dbReference type="PANTHER" id="PTHR10434">
    <property type="entry name" value="1-ACYL-SN-GLYCEROL-3-PHOSPHATE ACYLTRANSFERASE"/>
    <property type="match status" value="1"/>
</dbReference>
<evidence type="ECO:0000256" key="1">
    <source>
        <dbReference type="ARBA" id="ARBA00005189"/>
    </source>
</evidence>
<dbReference type="SMART" id="SM00563">
    <property type="entry name" value="PlsC"/>
    <property type="match status" value="1"/>
</dbReference>
<comment type="caution">
    <text evidence="5">The sequence shown here is derived from an EMBL/GenBank/DDBJ whole genome shotgun (WGS) entry which is preliminary data.</text>
</comment>
<dbReference type="GO" id="GO:0003841">
    <property type="term" value="F:1-acylglycerol-3-phosphate O-acyltransferase activity"/>
    <property type="evidence" value="ECO:0007669"/>
    <property type="project" value="TreeGrafter"/>
</dbReference>
<sequence>MITARLLVGLVRLLVGAHGRWLGCEPKPVQRIYFANHSSHLDTLALWAALPPLLRQRTRPVAARDYWGKGGLRGFIAEHGFRAVYIERDRERREGDPLEPLCAALAAGDSLILFPEGTRSPDPLPQPFKAGLYHLARRHPQAELVAVYLDTLHRAMPKGSLLPVPLTCMVRFGRALQLAEGEDKESFLQRAHAAVVELA</sequence>
<gene>
    <name evidence="5" type="ORF">B1991_08090</name>
</gene>
<keyword evidence="6" id="KW-1185">Reference proteome</keyword>
<evidence type="ECO:0000256" key="3">
    <source>
        <dbReference type="ARBA" id="ARBA00023315"/>
    </source>
</evidence>